<dbReference type="NCBIfam" id="TIGR04189">
    <property type="entry name" value="surface_SprA"/>
    <property type="match status" value="1"/>
</dbReference>
<accession>A0A1I0RK92</accession>
<dbReference type="GeneID" id="99988426"/>
<feature type="domain" description="Gliding motility protein SprA N-terminal" evidence="2">
    <location>
        <begin position="161"/>
        <end position="362"/>
    </location>
</feature>
<dbReference type="Proteomes" id="UP000199437">
    <property type="component" value="Unassembled WGS sequence"/>
</dbReference>
<evidence type="ECO:0000313" key="3">
    <source>
        <dbReference type="EMBL" id="SEW41500.1"/>
    </source>
</evidence>
<dbReference type="RefSeq" id="WP_090260739.1">
    <property type="nucleotide sequence ID" value="NZ_FOIR01000004.1"/>
</dbReference>
<feature type="region of interest" description="Disordered" evidence="1">
    <location>
        <begin position="1891"/>
        <end position="1915"/>
    </location>
</feature>
<dbReference type="STRING" id="1267423.SAMN05216290_3758"/>
<feature type="domain" description="Gliding motility protein SprA N-terminal" evidence="2">
    <location>
        <begin position="1105"/>
        <end position="1606"/>
    </location>
</feature>
<keyword evidence="4" id="KW-1185">Reference proteome</keyword>
<proteinExistence type="predicted"/>
<feature type="region of interest" description="Disordered" evidence="1">
    <location>
        <begin position="1161"/>
        <end position="1182"/>
    </location>
</feature>
<evidence type="ECO:0000313" key="4">
    <source>
        <dbReference type="Proteomes" id="UP000199437"/>
    </source>
</evidence>
<gene>
    <name evidence="3" type="ORF">SAMN05216290_3758</name>
</gene>
<sequence length="2375" mass="269139">MTRSYHILIFNLICVGLLSLAQPVFGFQQDTTANRQDTAKYVPSPYPKYQRNFSPIAPLGGRPVRSPLWFNRPAYLNQISRLDTGRSMVYGEQIGGSLLRPPLRVPFNQVLQQKLSDGNREFFEQKAKAQDGESAVANRGRLIPPIALNPFFDRLFGGDQILINTSGSVLLDFGARFQRVDNPAIPVRQQRNGTFEFDQNIGMNLEGTIGSKLRINANFNNNNSFDFENQLKVEFSGLESDIIKTLEVGNVSMPIDNSLITGAQNLFGFKTQMQFGRLYVTALAASQRGSTESIEIDGGVQRNEFEIRASDYDENRHFFLGHFFRDNFENWLGSIPSIISGVQISRVEVYVLNRNNNTETLRNFVALMDLGEGDNIYQQGNSFVGPGTPGSPTANSANDLFTNMTANPSLRQSDQVSTILESQHGLERGQDFVRVTGARKLDPSEYYFNRELGILTMSRQLQNDEVLGVSFEYNYQGRNYKVGEVTEDYQNRPEDEVIFLKMLRPNKINTQVPTWDLMLKNIYNLNAAQIDRSSFQLRVIYRDDDTGIDNPSLHEGERTKDVPLVELMGLDRLNQNGDPQKDGNFDYVEGVTINPERGFMMFPYLEPFGERMENQFLPNEQFLKDKYVFDTLYQTTRADAQQVSRLNKYYIKGSLQSGSASEINLNAFQVAEGSVVVTAGGTPLIEGTDYTVDYSLGRVTIINPSILNSGKKIRVTFEKADLFNFQARNLLGTRLDYVLNDQTNFGFTLMHLNERPQLSRVSIGNEPVSNTVWGLDWNYSADSRFLTRMVDALPFIDTKAPSKITFRGEFAQLIPGTTNEVEGVGTSYIDDFEAIATPFSLSNPQSWKHGSVPKTDNNRFDKSGQTSDRLGANYKRARISWYSIDNVFYRSTGTNRPANITPDDLENHYVRSIGQNEVIKRDAQQINVNEPSFDIAYYPSERGIYNYNPDLNPDGTMKDPKSNFGAITRAITNEVDFDKTNIEYVEFWLMDPFINNTNGQPDNPRGMIDDGINQPKANSTGGMMYLNLGSISEDLMRDELHAFEQGLPADGSTDPSEVTENEWGRVTRQPYLNPAFDNTADARANQDIGLDGVNTNEERTYFENYLNSLALNGDARDKIFQDPSNDDFYYYLSDSLDAADVGILARYKGYNGMEGNSPISNGSENFTAANSNLPDNEDLNRDNTLSDLEEYYEYNIPIKPGQLRIGQNNIVDKVTNEVNGDRVDWYLFRIPVRNPDRVQGNINGFKSIRYVRTYLTEFEEPIVLRMVNFRMVGSQWRTFQESLYEKGLFEIPEPSGPNFNVSVVSIEENSQGGDGVPPYMVPPGINRDRDNTSVVERRRNEQSLQLCVEDLRDKDARAVFKNVNMDMINYGRIKMFLHGHSDDNIQPGEVSAFLRLGTDFTENYYEIEVPLTMTDASAVSARDIWPEENEIDLAFSELYKVKTARNQANANLTLPYTQTVGKYNITVVGRPDMSSVQTLMIGVRNPNSPDAEPKSFCLWANEMRVSDFDSNSGWAANARLDAQLADFGNVTATVSHSSIGFGGISDKVSERNRERTTQYDVSSRFAMDKFFPEDWGLEIPAYFSFEHAHSVPQFDPLDPDLYLDDVLNSFDSKAERDEYYKKVVDISNRKSFNFSNVRKRRTNPDRPVLPWQIENFSFTYAYNELDRSNINTAEYSYRNYRGAATYAYQPEGINVQPFKNVKFLDSKWLKIIKDFNFNPIPSSIVVNGNLNRSFLKTQLRNSDLGTEGIDPYYEKSFTFDRSYALNWDLADRLTFDYMANVNAIIDEPEGDINTDIKRDSVWSNLKNFGRIKNYQHTINATYTIPVDKIPLTEWINSDVSYTATYGWKAGAIGQLDTLGNTATNSRVIGLSGKFDLVKLYNNIGLLEKVNTPARSRSRSRARPGTEAAADSTRQKKDINQMPVLKGLLRTLMMFRNLDFSYNRNEGTVLPGYMPDVYLFGMSEGFDNPGFGFITGSQNADIRYRLAREGQYAPSEFLTTPFQQNKSINFSYNALIEPFSDFRINLSGAKSFTENYQEIFRNDGANDLYVSINPNRTGTYNVSHMMIKTTFTKIGDDDSSPLFNDFEEYRNVVKSRLDAQNNNGDYELNSQEVVIPSFIAAYSGDDPNEVNLSPFPKFPIPNWSLNYRGLSRIPALSEVFSTINISHAYSSSYSVSNFVNSPLYTTGLTLDNSLNDFGLASEVNENGLLVPIFLTQQVVLTERLSPLVGVNLRTKNNWDIGMDYSRERNIGLNLSNIQVTEMNSKALQVNVGFSKTGVMIPFRINGRKERLPNELSFNMTMTISDRNTIQRRIDEKPIVTDGIKVFRLAPTVDYNVSQSLRVSLYFERNVNDPRVSTSFLNARTSFGGRIRFSLAQ</sequence>
<evidence type="ECO:0000259" key="2">
    <source>
        <dbReference type="Pfam" id="PF14349"/>
    </source>
</evidence>
<reference evidence="4" key="1">
    <citation type="submission" date="2016-10" db="EMBL/GenBank/DDBJ databases">
        <authorList>
            <person name="Varghese N."/>
            <person name="Submissions S."/>
        </authorList>
    </citation>
    <scope>NUCLEOTIDE SEQUENCE [LARGE SCALE GENOMIC DNA]</scope>
    <source>
        <strain evidence="4">CGMCC 1.12402</strain>
    </source>
</reference>
<organism evidence="3 4">
    <name type="scientific">Roseivirga pacifica</name>
    <dbReference type="NCBI Taxonomy" id="1267423"/>
    <lineage>
        <taxon>Bacteria</taxon>
        <taxon>Pseudomonadati</taxon>
        <taxon>Bacteroidota</taxon>
        <taxon>Cytophagia</taxon>
        <taxon>Cytophagales</taxon>
        <taxon>Roseivirgaceae</taxon>
        <taxon>Roseivirga</taxon>
    </lineage>
</organism>
<dbReference type="InterPro" id="IPR026377">
    <property type="entry name" value="Cell_surface_SprA"/>
</dbReference>
<feature type="region of interest" description="Disordered" evidence="1">
    <location>
        <begin position="1045"/>
        <end position="1067"/>
    </location>
</feature>
<feature type="compositionally biased region" description="Polar residues" evidence="1">
    <location>
        <begin position="1161"/>
        <end position="1174"/>
    </location>
</feature>
<dbReference type="InterPro" id="IPR025684">
    <property type="entry name" value="SprA_N_dom"/>
</dbReference>
<protein>
    <submittedName>
        <fullName evidence="3">Cell surface protein SprA</fullName>
    </submittedName>
</protein>
<dbReference type="Pfam" id="PF14349">
    <property type="entry name" value="SprA_N"/>
    <property type="match status" value="2"/>
</dbReference>
<dbReference type="OrthoDB" id="9806090at2"/>
<dbReference type="EMBL" id="FOIR01000004">
    <property type="protein sequence ID" value="SEW41500.1"/>
    <property type="molecule type" value="Genomic_DNA"/>
</dbReference>
<evidence type="ECO:0000256" key="1">
    <source>
        <dbReference type="SAM" id="MobiDB-lite"/>
    </source>
</evidence>
<feature type="region of interest" description="Disordered" evidence="1">
    <location>
        <begin position="846"/>
        <end position="867"/>
    </location>
</feature>
<name>A0A1I0RK92_9BACT</name>